<dbReference type="PANTHER" id="PTHR31893:SF5">
    <property type="entry name" value="TRANSMEMBRANE PROTEIN 151 HOMOLOG"/>
    <property type="match status" value="1"/>
</dbReference>
<reference evidence="6 7" key="1">
    <citation type="submission" date="2024-07" db="EMBL/GenBank/DDBJ databases">
        <title>Chromosome-level genome assembly of the water stick insect Ranatra chinensis (Heteroptera: Nepidae).</title>
        <authorList>
            <person name="Liu X."/>
        </authorList>
    </citation>
    <scope>NUCLEOTIDE SEQUENCE [LARGE SCALE GENOMIC DNA]</scope>
    <source>
        <strain evidence="6">Cailab_2021Rc</strain>
        <tissue evidence="6">Muscle</tissue>
    </source>
</reference>
<keyword evidence="5" id="KW-0472">Membrane</keyword>
<evidence type="ECO:0000256" key="5">
    <source>
        <dbReference type="ARBA" id="ARBA00023136"/>
    </source>
</evidence>
<dbReference type="GO" id="GO:0016020">
    <property type="term" value="C:membrane"/>
    <property type="evidence" value="ECO:0007669"/>
    <property type="project" value="UniProtKB-SubCell"/>
</dbReference>
<name>A0ABD0YSC7_9HEMI</name>
<evidence type="ECO:0000256" key="1">
    <source>
        <dbReference type="ARBA" id="ARBA00004141"/>
    </source>
</evidence>
<organism evidence="6 7">
    <name type="scientific">Ranatra chinensis</name>
    <dbReference type="NCBI Taxonomy" id="642074"/>
    <lineage>
        <taxon>Eukaryota</taxon>
        <taxon>Metazoa</taxon>
        <taxon>Ecdysozoa</taxon>
        <taxon>Arthropoda</taxon>
        <taxon>Hexapoda</taxon>
        <taxon>Insecta</taxon>
        <taxon>Pterygota</taxon>
        <taxon>Neoptera</taxon>
        <taxon>Paraneoptera</taxon>
        <taxon>Hemiptera</taxon>
        <taxon>Heteroptera</taxon>
        <taxon>Panheteroptera</taxon>
        <taxon>Nepomorpha</taxon>
        <taxon>Nepidae</taxon>
        <taxon>Ranatrinae</taxon>
        <taxon>Ranatra</taxon>
    </lineage>
</organism>
<comment type="caution">
    <text evidence="6">The sequence shown here is derived from an EMBL/GenBank/DDBJ whole genome shotgun (WGS) entry which is preliminary data.</text>
</comment>
<accession>A0ABD0YSC7</accession>
<protein>
    <submittedName>
        <fullName evidence="6">Uncharacterized protein</fullName>
    </submittedName>
</protein>
<sequence>MEMREGLELANVAHFKEHVIALKDPDRMPWYARQIVFWLCSFCLLSWPLRLLLEYNTAYLHYRVTKLFGVNYENSVSEVTTPSGCVVSGGGGEDDSDSLEWCIRENTTLVPSYSEALLMASSSSTATRGLTLYYASPLVEGCPQDPFEEPPTYDEALTLPPLLGRLTRSLTNRVETTSDTTTTATHVLLHPRPSRTVITMETSL</sequence>
<keyword evidence="3" id="KW-0812">Transmembrane</keyword>
<comment type="similarity">
    <text evidence="2">Belongs to the TMEM151 family.</text>
</comment>
<evidence type="ECO:0000256" key="3">
    <source>
        <dbReference type="ARBA" id="ARBA00022692"/>
    </source>
</evidence>
<proteinExistence type="inferred from homology"/>
<evidence type="ECO:0000313" key="6">
    <source>
        <dbReference type="EMBL" id="KAL1138894.1"/>
    </source>
</evidence>
<evidence type="ECO:0000256" key="4">
    <source>
        <dbReference type="ARBA" id="ARBA00022989"/>
    </source>
</evidence>
<dbReference type="AlphaFoldDB" id="A0ABD0YSC7"/>
<dbReference type="InterPro" id="IPR026767">
    <property type="entry name" value="Tmem151"/>
</dbReference>
<keyword evidence="4" id="KW-1133">Transmembrane helix</keyword>
<dbReference type="Pfam" id="PF14857">
    <property type="entry name" value="TMEM151"/>
    <property type="match status" value="1"/>
</dbReference>
<dbReference type="PANTHER" id="PTHR31893">
    <property type="entry name" value="TRANSMEMBRANE PROTEIN 151 HOMOLOG"/>
    <property type="match status" value="1"/>
</dbReference>
<gene>
    <name evidence="6" type="ORF">AAG570_008956</name>
</gene>
<comment type="subcellular location">
    <subcellularLocation>
        <location evidence="1">Membrane</location>
        <topology evidence="1">Multi-pass membrane protein</topology>
    </subcellularLocation>
</comment>
<keyword evidence="7" id="KW-1185">Reference proteome</keyword>
<dbReference type="EMBL" id="JBFDAA010000003">
    <property type="protein sequence ID" value="KAL1138894.1"/>
    <property type="molecule type" value="Genomic_DNA"/>
</dbReference>
<evidence type="ECO:0000313" key="7">
    <source>
        <dbReference type="Proteomes" id="UP001558652"/>
    </source>
</evidence>
<dbReference type="Proteomes" id="UP001558652">
    <property type="component" value="Unassembled WGS sequence"/>
</dbReference>
<evidence type="ECO:0000256" key="2">
    <source>
        <dbReference type="ARBA" id="ARBA00009583"/>
    </source>
</evidence>